<dbReference type="Proteomes" id="UP000614915">
    <property type="component" value="Unassembled WGS sequence"/>
</dbReference>
<sequence>MKRGPRLFLAMAIVCAGLAVTGDGWSRVACICAAVTCLIAYFKPSATNRQASTDPAAMPVGTVIELDGMTARKARRSDRDPQPWTSGGVAYSDEWAAGVIAGGAQARKPGGRRG</sequence>
<name>A0ABS0JTQ1_9ACTN</name>
<evidence type="ECO:0000313" key="2">
    <source>
        <dbReference type="Proteomes" id="UP000614915"/>
    </source>
</evidence>
<evidence type="ECO:0008006" key="3">
    <source>
        <dbReference type="Google" id="ProtNLM"/>
    </source>
</evidence>
<evidence type="ECO:0000313" key="1">
    <source>
        <dbReference type="EMBL" id="MBG6070057.1"/>
    </source>
</evidence>
<organism evidence="1 2">
    <name type="scientific">Micromonospora ureilytica</name>
    <dbReference type="NCBI Taxonomy" id="709868"/>
    <lineage>
        <taxon>Bacteria</taxon>
        <taxon>Bacillati</taxon>
        <taxon>Actinomycetota</taxon>
        <taxon>Actinomycetes</taxon>
        <taxon>Micromonosporales</taxon>
        <taxon>Micromonosporaceae</taxon>
        <taxon>Micromonospora</taxon>
    </lineage>
</organism>
<proteinExistence type="predicted"/>
<dbReference type="RefSeq" id="WP_196929831.1">
    <property type="nucleotide sequence ID" value="NZ_JADOTX010000001.1"/>
</dbReference>
<keyword evidence="2" id="KW-1185">Reference proteome</keyword>
<comment type="caution">
    <text evidence="1">The sequence shown here is derived from an EMBL/GenBank/DDBJ whole genome shotgun (WGS) entry which is preliminary data.</text>
</comment>
<accession>A0ABS0JTQ1</accession>
<dbReference type="EMBL" id="JADOTX010000001">
    <property type="protein sequence ID" value="MBG6070057.1"/>
    <property type="molecule type" value="Genomic_DNA"/>
</dbReference>
<reference evidence="1 2" key="1">
    <citation type="submission" date="2020-11" db="EMBL/GenBank/DDBJ databases">
        <title>Sequencing the genomes of 1000 actinobacteria strains.</title>
        <authorList>
            <person name="Klenk H.-P."/>
        </authorList>
    </citation>
    <scope>NUCLEOTIDE SEQUENCE [LARGE SCALE GENOMIC DNA]</scope>
    <source>
        <strain evidence="1 2">DSM 101692</strain>
    </source>
</reference>
<gene>
    <name evidence="1" type="ORF">IW248_006344</name>
</gene>
<protein>
    <recommendedName>
        <fullName evidence="3">Lipoprotein</fullName>
    </recommendedName>
</protein>